<dbReference type="InterPro" id="IPR036390">
    <property type="entry name" value="WH_DNA-bd_sf"/>
</dbReference>
<dbReference type="PANTHER" id="PTHR30136:SF35">
    <property type="entry name" value="HTH-TYPE TRANSCRIPTIONAL REGULATOR RV1719"/>
    <property type="match status" value="1"/>
</dbReference>
<dbReference type="InterPro" id="IPR005471">
    <property type="entry name" value="Tscrpt_reg_IclR_N"/>
</dbReference>
<dbReference type="Proteomes" id="UP000292408">
    <property type="component" value="Unassembled WGS sequence"/>
</dbReference>
<dbReference type="Pfam" id="PF01614">
    <property type="entry name" value="IclR_C"/>
    <property type="match status" value="1"/>
</dbReference>
<dbReference type="Pfam" id="PF09339">
    <property type="entry name" value="HTH_IclR"/>
    <property type="match status" value="1"/>
</dbReference>
<evidence type="ECO:0000256" key="1">
    <source>
        <dbReference type="ARBA" id="ARBA00023015"/>
    </source>
</evidence>
<keyword evidence="3" id="KW-0804">Transcription</keyword>
<dbReference type="SMART" id="SM00346">
    <property type="entry name" value="HTH_ICLR"/>
    <property type="match status" value="1"/>
</dbReference>
<organism evidence="5 6">
    <name type="scientific">Microcella alkaliphila</name>
    <dbReference type="NCBI Taxonomy" id="279828"/>
    <lineage>
        <taxon>Bacteria</taxon>
        <taxon>Bacillati</taxon>
        <taxon>Actinomycetota</taxon>
        <taxon>Actinomycetes</taxon>
        <taxon>Micrococcales</taxon>
        <taxon>Microbacteriaceae</taxon>
        <taxon>Microcella</taxon>
    </lineage>
</organism>
<evidence type="ECO:0000313" key="6">
    <source>
        <dbReference type="Proteomes" id="UP000292408"/>
    </source>
</evidence>
<dbReference type="Gene3D" id="3.30.450.40">
    <property type="match status" value="1"/>
</dbReference>
<dbReference type="InterPro" id="IPR014757">
    <property type="entry name" value="Tscrpt_reg_IclR_C"/>
</dbReference>
<dbReference type="InterPro" id="IPR029016">
    <property type="entry name" value="GAF-like_dom_sf"/>
</dbReference>
<dbReference type="PROSITE" id="PS51078">
    <property type="entry name" value="ICLR_ED"/>
    <property type="match status" value="1"/>
</dbReference>
<evidence type="ECO:0000259" key="4">
    <source>
        <dbReference type="PROSITE" id="PS51078"/>
    </source>
</evidence>
<sequence>MRPIKVLVNADDVIEVLSTEGPLTPGEIADRVQMPRPSVYRLLDGLNAIGLTESLPDSTARLSLRWLHLADNARASMREWSGAHSVLLDLVERTGQTAYLSVLRNDEAVCLEWEQGRGIGVLVLKPGRSLPLNAGAAGRTLLAFGADVDTFLASSPRTRFTAKTLTSGEELRADVDKTRGRGYVISDEDVTEGIAALGVPVKGRAGTIAGALSLAGLASEIRTKQDALVGELRRAAEALETTAARV</sequence>
<dbReference type="InterPro" id="IPR050707">
    <property type="entry name" value="HTH_MetabolicPath_Reg"/>
</dbReference>
<dbReference type="RefSeq" id="WP_130279856.1">
    <property type="nucleotide sequence ID" value="NZ_SGXT01000001.1"/>
</dbReference>
<protein>
    <submittedName>
        <fullName evidence="5">IclR family transcriptional regulator</fullName>
    </submittedName>
</protein>
<keyword evidence="6" id="KW-1185">Reference proteome</keyword>
<gene>
    <name evidence="5" type="ORF">EV140_0020</name>
</gene>
<keyword evidence="1" id="KW-0805">Transcription regulation</keyword>
<reference evidence="5 6" key="1">
    <citation type="journal article" date="2015" name="Stand. Genomic Sci.">
        <title>Genomic Encyclopedia of Bacterial and Archaeal Type Strains, Phase III: the genomes of soil and plant-associated and newly described type strains.</title>
        <authorList>
            <person name="Whitman W.B."/>
            <person name="Woyke T."/>
            <person name="Klenk H.P."/>
            <person name="Zhou Y."/>
            <person name="Lilburn T.G."/>
            <person name="Beck B.J."/>
            <person name="De Vos P."/>
            <person name="Vandamme P."/>
            <person name="Eisen J.A."/>
            <person name="Garrity G."/>
            <person name="Hugenholtz P."/>
            <person name="Kyrpides N.C."/>
        </authorList>
    </citation>
    <scope>NUCLEOTIDE SEQUENCE [LARGE SCALE GENOMIC DNA]</scope>
    <source>
        <strain evidence="5 6">AC4r</strain>
    </source>
</reference>
<dbReference type="SUPFAM" id="SSF46785">
    <property type="entry name" value="Winged helix' DNA-binding domain"/>
    <property type="match status" value="1"/>
</dbReference>
<name>A0A4Q7U2K1_9MICO</name>
<dbReference type="AlphaFoldDB" id="A0A4Q7U2K1"/>
<dbReference type="SUPFAM" id="SSF55781">
    <property type="entry name" value="GAF domain-like"/>
    <property type="match status" value="1"/>
</dbReference>
<feature type="domain" description="IclR-ED" evidence="4">
    <location>
        <begin position="65"/>
        <end position="246"/>
    </location>
</feature>
<keyword evidence="2" id="KW-0238">DNA-binding</keyword>
<dbReference type="Gene3D" id="1.10.10.10">
    <property type="entry name" value="Winged helix-like DNA-binding domain superfamily/Winged helix DNA-binding domain"/>
    <property type="match status" value="1"/>
</dbReference>
<evidence type="ECO:0000256" key="3">
    <source>
        <dbReference type="ARBA" id="ARBA00023163"/>
    </source>
</evidence>
<dbReference type="PANTHER" id="PTHR30136">
    <property type="entry name" value="HELIX-TURN-HELIX TRANSCRIPTIONAL REGULATOR, ICLR FAMILY"/>
    <property type="match status" value="1"/>
</dbReference>
<dbReference type="OrthoDB" id="4068713at2"/>
<dbReference type="GO" id="GO:0003677">
    <property type="term" value="F:DNA binding"/>
    <property type="evidence" value="ECO:0007669"/>
    <property type="project" value="UniProtKB-KW"/>
</dbReference>
<dbReference type="InterPro" id="IPR036388">
    <property type="entry name" value="WH-like_DNA-bd_sf"/>
</dbReference>
<dbReference type="GO" id="GO:0045892">
    <property type="term" value="P:negative regulation of DNA-templated transcription"/>
    <property type="evidence" value="ECO:0007669"/>
    <property type="project" value="TreeGrafter"/>
</dbReference>
<comment type="caution">
    <text evidence="5">The sequence shown here is derived from an EMBL/GenBank/DDBJ whole genome shotgun (WGS) entry which is preliminary data.</text>
</comment>
<dbReference type="GO" id="GO:0003700">
    <property type="term" value="F:DNA-binding transcription factor activity"/>
    <property type="evidence" value="ECO:0007669"/>
    <property type="project" value="TreeGrafter"/>
</dbReference>
<proteinExistence type="predicted"/>
<accession>A0A4Q7U2K1</accession>
<dbReference type="EMBL" id="SGXT01000001">
    <property type="protein sequence ID" value="RZT66482.1"/>
    <property type="molecule type" value="Genomic_DNA"/>
</dbReference>
<evidence type="ECO:0000313" key="5">
    <source>
        <dbReference type="EMBL" id="RZT66482.1"/>
    </source>
</evidence>
<evidence type="ECO:0000256" key="2">
    <source>
        <dbReference type="ARBA" id="ARBA00023125"/>
    </source>
</evidence>